<sequence length="98" mass="11160">MRIWLSLGERSSRQKIPSLRRILVFRRRRGRLAVASERMSKMCSSSTLVGTGAVFRVADEIIGILGSILRSPMKTRTPFLVVNTQHTQPEDEAEIKYD</sequence>
<organism evidence="1 2">
    <name type="scientific">Acer saccharum</name>
    <name type="common">Sugar maple</name>
    <dbReference type="NCBI Taxonomy" id="4024"/>
    <lineage>
        <taxon>Eukaryota</taxon>
        <taxon>Viridiplantae</taxon>
        <taxon>Streptophyta</taxon>
        <taxon>Embryophyta</taxon>
        <taxon>Tracheophyta</taxon>
        <taxon>Spermatophyta</taxon>
        <taxon>Magnoliopsida</taxon>
        <taxon>eudicotyledons</taxon>
        <taxon>Gunneridae</taxon>
        <taxon>Pentapetalae</taxon>
        <taxon>rosids</taxon>
        <taxon>malvids</taxon>
        <taxon>Sapindales</taxon>
        <taxon>Sapindaceae</taxon>
        <taxon>Hippocastanoideae</taxon>
        <taxon>Acereae</taxon>
        <taxon>Acer</taxon>
    </lineage>
</organism>
<reference evidence="1" key="1">
    <citation type="journal article" date="2022" name="Plant J.">
        <title>Strategies of tolerance reflected in two North American maple genomes.</title>
        <authorList>
            <person name="McEvoy S.L."/>
            <person name="Sezen U.U."/>
            <person name="Trouern-Trend A."/>
            <person name="McMahon S.M."/>
            <person name="Schaberg P.G."/>
            <person name="Yang J."/>
            <person name="Wegrzyn J.L."/>
            <person name="Swenson N.G."/>
        </authorList>
    </citation>
    <scope>NUCLEOTIDE SEQUENCE</scope>
    <source>
        <strain evidence="1">NS2018</strain>
    </source>
</reference>
<reference evidence="1" key="2">
    <citation type="submission" date="2023-06" db="EMBL/GenBank/DDBJ databases">
        <authorList>
            <person name="Swenson N.G."/>
            <person name="Wegrzyn J.L."/>
            <person name="Mcevoy S.L."/>
        </authorList>
    </citation>
    <scope>NUCLEOTIDE SEQUENCE</scope>
    <source>
        <strain evidence="1">NS2018</strain>
        <tissue evidence="1">Leaf</tissue>
    </source>
</reference>
<comment type="caution">
    <text evidence="1">The sequence shown here is derived from an EMBL/GenBank/DDBJ whole genome shotgun (WGS) entry which is preliminary data.</text>
</comment>
<keyword evidence="2" id="KW-1185">Reference proteome</keyword>
<dbReference type="EMBL" id="JAUESC010000002">
    <property type="protein sequence ID" value="KAK0603632.1"/>
    <property type="molecule type" value="Genomic_DNA"/>
</dbReference>
<dbReference type="Proteomes" id="UP001168877">
    <property type="component" value="Unassembled WGS sequence"/>
</dbReference>
<dbReference type="AlphaFoldDB" id="A0AA39TA69"/>
<gene>
    <name evidence="1" type="ORF">LWI29_006996</name>
</gene>
<proteinExistence type="predicted"/>
<evidence type="ECO:0000313" key="2">
    <source>
        <dbReference type="Proteomes" id="UP001168877"/>
    </source>
</evidence>
<accession>A0AA39TA69</accession>
<evidence type="ECO:0000313" key="1">
    <source>
        <dbReference type="EMBL" id="KAK0603632.1"/>
    </source>
</evidence>
<protein>
    <submittedName>
        <fullName evidence="1">Uncharacterized protein</fullName>
    </submittedName>
</protein>
<name>A0AA39TA69_ACESA</name>